<dbReference type="OrthoDB" id="3438213at2759"/>
<dbReference type="AlphaFoldDB" id="A0A2V1D8Z1"/>
<dbReference type="Proteomes" id="UP000244855">
    <property type="component" value="Unassembled WGS sequence"/>
</dbReference>
<feature type="transmembrane region" description="Helical" evidence="1">
    <location>
        <begin position="140"/>
        <end position="160"/>
    </location>
</feature>
<keyword evidence="1" id="KW-0472">Membrane</keyword>
<keyword evidence="2" id="KW-0732">Signal</keyword>
<feature type="signal peptide" evidence="2">
    <location>
        <begin position="1"/>
        <end position="22"/>
    </location>
</feature>
<name>A0A2V1D8Z1_9PLEO</name>
<feature type="chain" id="PRO_5016129642" evidence="2">
    <location>
        <begin position="23"/>
        <end position="161"/>
    </location>
</feature>
<proteinExistence type="predicted"/>
<keyword evidence="4" id="KW-1185">Reference proteome</keyword>
<reference evidence="3 4" key="1">
    <citation type="journal article" date="2018" name="Sci. Rep.">
        <title>Comparative genomics provides insights into the lifestyle and reveals functional heterogeneity of dark septate endophytic fungi.</title>
        <authorList>
            <person name="Knapp D.G."/>
            <person name="Nemeth J.B."/>
            <person name="Barry K."/>
            <person name="Hainaut M."/>
            <person name="Henrissat B."/>
            <person name="Johnson J."/>
            <person name="Kuo A."/>
            <person name="Lim J.H.P."/>
            <person name="Lipzen A."/>
            <person name="Nolan M."/>
            <person name="Ohm R.A."/>
            <person name="Tamas L."/>
            <person name="Grigoriev I.V."/>
            <person name="Spatafora J.W."/>
            <person name="Nagy L.G."/>
            <person name="Kovacs G.M."/>
        </authorList>
    </citation>
    <scope>NUCLEOTIDE SEQUENCE [LARGE SCALE GENOMIC DNA]</scope>
    <source>
        <strain evidence="3 4">DSE2036</strain>
    </source>
</reference>
<evidence type="ECO:0000256" key="1">
    <source>
        <dbReference type="SAM" id="Phobius"/>
    </source>
</evidence>
<organism evidence="3 4">
    <name type="scientific">Periconia macrospinosa</name>
    <dbReference type="NCBI Taxonomy" id="97972"/>
    <lineage>
        <taxon>Eukaryota</taxon>
        <taxon>Fungi</taxon>
        <taxon>Dikarya</taxon>
        <taxon>Ascomycota</taxon>
        <taxon>Pezizomycotina</taxon>
        <taxon>Dothideomycetes</taxon>
        <taxon>Pleosporomycetidae</taxon>
        <taxon>Pleosporales</taxon>
        <taxon>Massarineae</taxon>
        <taxon>Periconiaceae</taxon>
        <taxon>Periconia</taxon>
    </lineage>
</organism>
<protein>
    <submittedName>
        <fullName evidence="3">Uncharacterized protein</fullName>
    </submittedName>
</protein>
<gene>
    <name evidence="3" type="ORF">DM02DRAFT_618499</name>
</gene>
<keyword evidence="1" id="KW-0812">Transmembrane</keyword>
<evidence type="ECO:0000313" key="3">
    <source>
        <dbReference type="EMBL" id="PVH94606.1"/>
    </source>
</evidence>
<keyword evidence="1" id="KW-1133">Transmembrane helix</keyword>
<accession>A0A2V1D8Z1</accession>
<sequence length="161" mass="16895">MQLLANLLAIFAIFQIAIAAAADKFPIDGLVARQATTGATTGGVDPCVDYSIIANMSVISKNSSYRAAYMMKAPVGTITTANMLNAAQAKLPALTADVALNNQCGNLTTVAITEAANNFTKGIVAQFTTEGLPVGIDADWRVIFSVIFCCVLLSVVWVFAE</sequence>
<dbReference type="EMBL" id="KZ805527">
    <property type="protein sequence ID" value="PVH94606.1"/>
    <property type="molecule type" value="Genomic_DNA"/>
</dbReference>
<evidence type="ECO:0000313" key="4">
    <source>
        <dbReference type="Proteomes" id="UP000244855"/>
    </source>
</evidence>
<evidence type="ECO:0000256" key="2">
    <source>
        <dbReference type="SAM" id="SignalP"/>
    </source>
</evidence>